<dbReference type="Gene3D" id="2.60.40.1190">
    <property type="match status" value="1"/>
</dbReference>
<proteinExistence type="predicted"/>
<dbReference type="EMBL" id="JACHCE010000001">
    <property type="protein sequence ID" value="MBB5634191.1"/>
    <property type="molecule type" value="Genomic_DNA"/>
</dbReference>
<evidence type="ECO:0000313" key="2">
    <source>
        <dbReference type="EMBL" id="MBB5634191.1"/>
    </source>
</evidence>
<evidence type="ECO:0000256" key="1">
    <source>
        <dbReference type="SAM" id="MobiDB-lite"/>
    </source>
</evidence>
<name>A0A7W9DWT5_9SPHI</name>
<reference evidence="2 3" key="1">
    <citation type="submission" date="2020-08" db="EMBL/GenBank/DDBJ databases">
        <title>Genomic Encyclopedia of Type Strains, Phase IV (KMG-V): Genome sequencing to study the core and pangenomes of soil and plant-associated prokaryotes.</title>
        <authorList>
            <person name="Whitman W."/>
        </authorList>
    </citation>
    <scope>NUCLEOTIDE SEQUENCE [LARGE SCALE GENOMIC DNA]</scope>
    <source>
        <strain evidence="2 3">S3M1</strain>
    </source>
</reference>
<comment type="caution">
    <text evidence="2">The sequence shown here is derived from an EMBL/GenBank/DDBJ whole genome shotgun (WGS) entry which is preliminary data.</text>
</comment>
<sequence length="295" mass="31130">MDKKTILSLILFTSIIAIHPTLYAQKNDPDADVNLWAGHPVKVDGVSDEWHEPLNNYNTETKLAFALANDQQNLYLIIESLDEVTTRKLMSGGLTLDINTAGKKKDGIKLNFLGMNQPPPPHEQNDSLQHHEPAIDADEHAGVHVIQVSGFKNIPDGSLAMPNKDGIEVAAAFNKQRDYICELAIPLAQLGLKGNEIKAIAYNIKINTGLEHHHKDMPAGESAPSGGRGMGGGKGGGMGGGGMHGGGGGGRHGGSGMGGGRGSGNAAGVNSQNATASDFWIKYELAKPSDSFRAN</sequence>
<organism evidence="2 3">
    <name type="scientific">Pedobacter cryoconitis</name>
    <dbReference type="NCBI Taxonomy" id="188932"/>
    <lineage>
        <taxon>Bacteria</taxon>
        <taxon>Pseudomonadati</taxon>
        <taxon>Bacteroidota</taxon>
        <taxon>Sphingobacteriia</taxon>
        <taxon>Sphingobacteriales</taxon>
        <taxon>Sphingobacteriaceae</taxon>
        <taxon>Pedobacter</taxon>
    </lineage>
</organism>
<dbReference type="RefSeq" id="WP_183877805.1">
    <property type="nucleotide sequence ID" value="NZ_JACHCE010000001.1"/>
</dbReference>
<protein>
    <submittedName>
        <fullName evidence="2">Uncharacterized protein</fullName>
    </submittedName>
</protein>
<feature type="compositionally biased region" description="Gly residues" evidence="1">
    <location>
        <begin position="226"/>
        <end position="265"/>
    </location>
</feature>
<dbReference type="SUPFAM" id="SSF49344">
    <property type="entry name" value="CBD9-like"/>
    <property type="match status" value="1"/>
</dbReference>
<dbReference type="Proteomes" id="UP000537204">
    <property type="component" value="Unassembled WGS sequence"/>
</dbReference>
<gene>
    <name evidence="2" type="ORF">HDE68_000076</name>
</gene>
<evidence type="ECO:0000313" key="3">
    <source>
        <dbReference type="Proteomes" id="UP000537204"/>
    </source>
</evidence>
<feature type="region of interest" description="Disordered" evidence="1">
    <location>
        <begin position="214"/>
        <end position="271"/>
    </location>
</feature>
<accession>A0A7W9DWT5</accession>
<dbReference type="AlphaFoldDB" id="A0A7W9DWT5"/>